<dbReference type="GO" id="GO:0000981">
    <property type="term" value="F:DNA-binding transcription factor activity, RNA polymerase II-specific"/>
    <property type="evidence" value="ECO:0007669"/>
    <property type="project" value="InterPro"/>
</dbReference>
<keyword evidence="6" id="KW-0539">Nucleus</keyword>
<feature type="domain" description="C2H2-type" evidence="9">
    <location>
        <begin position="8"/>
        <end position="35"/>
    </location>
</feature>
<evidence type="ECO:0000313" key="11">
    <source>
        <dbReference type="Proteomes" id="UP000240883"/>
    </source>
</evidence>
<dbReference type="AlphaFoldDB" id="A0A2T2N7Q8"/>
<dbReference type="GO" id="GO:0000978">
    <property type="term" value="F:RNA polymerase II cis-regulatory region sequence-specific DNA binding"/>
    <property type="evidence" value="ECO:0007669"/>
    <property type="project" value="InterPro"/>
</dbReference>
<name>A0A2T2N7Q8_CORCC</name>
<dbReference type="OrthoDB" id="10018191at2759"/>
<keyword evidence="3" id="KW-0677">Repeat</keyword>
<dbReference type="InterPro" id="IPR051059">
    <property type="entry name" value="VerF-like"/>
</dbReference>
<keyword evidence="4 7" id="KW-0863">Zinc-finger</keyword>
<accession>A0A2T2N7Q8</accession>
<feature type="compositionally biased region" description="Low complexity" evidence="8">
    <location>
        <begin position="105"/>
        <end position="124"/>
    </location>
</feature>
<organism evidence="10 11">
    <name type="scientific">Corynespora cassiicola Philippines</name>
    <dbReference type="NCBI Taxonomy" id="1448308"/>
    <lineage>
        <taxon>Eukaryota</taxon>
        <taxon>Fungi</taxon>
        <taxon>Dikarya</taxon>
        <taxon>Ascomycota</taxon>
        <taxon>Pezizomycotina</taxon>
        <taxon>Dothideomycetes</taxon>
        <taxon>Pleosporomycetidae</taxon>
        <taxon>Pleosporales</taxon>
        <taxon>Corynesporascaceae</taxon>
        <taxon>Corynespora</taxon>
    </lineage>
</organism>
<dbReference type="InterPro" id="IPR013087">
    <property type="entry name" value="Znf_C2H2_type"/>
</dbReference>
<dbReference type="InterPro" id="IPR036236">
    <property type="entry name" value="Znf_C2H2_sf"/>
</dbReference>
<protein>
    <recommendedName>
        <fullName evidence="9">C2H2-type domain-containing protein</fullName>
    </recommendedName>
</protein>
<evidence type="ECO:0000259" key="9">
    <source>
        <dbReference type="PROSITE" id="PS50157"/>
    </source>
</evidence>
<keyword evidence="2" id="KW-0479">Metal-binding</keyword>
<keyword evidence="5" id="KW-0862">Zinc</keyword>
<reference evidence="10 11" key="1">
    <citation type="journal article" date="2018" name="Front. Microbiol.">
        <title>Genome-Wide Analysis of Corynespora cassiicola Leaf Fall Disease Putative Effectors.</title>
        <authorList>
            <person name="Lopez D."/>
            <person name="Ribeiro S."/>
            <person name="Label P."/>
            <person name="Fumanal B."/>
            <person name="Venisse J.S."/>
            <person name="Kohler A."/>
            <person name="de Oliveira R.R."/>
            <person name="Labutti K."/>
            <person name="Lipzen A."/>
            <person name="Lail K."/>
            <person name="Bauer D."/>
            <person name="Ohm R.A."/>
            <person name="Barry K.W."/>
            <person name="Spatafora J."/>
            <person name="Grigoriev I.V."/>
            <person name="Martin F.M."/>
            <person name="Pujade-Renaud V."/>
        </authorList>
    </citation>
    <scope>NUCLEOTIDE SEQUENCE [LARGE SCALE GENOMIC DNA]</scope>
    <source>
        <strain evidence="10 11">Philippines</strain>
    </source>
</reference>
<evidence type="ECO:0000256" key="1">
    <source>
        <dbReference type="ARBA" id="ARBA00004123"/>
    </source>
</evidence>
<dbReference type="PANTHER" id="PTHR40626">
    <property type="entry name" value="MIP31509P"/>
    <property type="match status" value="1"/>
</dbReference>
<keyword evidence="11" id="KW-1185">Reference proteome</keyword>
<dbReference type="EMBL" id="KZ678144">
    <property type="protein sequence ID" value="PSN61453.1"/>
    <property type="molecule type" value="Genomic_DNA"/>
</dbReference>
<dbReference type="Proteomes" id="UP000240883">
    <property type="component" value="Unassembled WGS sequence"/>
</dbReference>
<evidence type="ECO:0000313" key="10">
    <source>
        <dbReference type="EMBL" id="PSN61453.1"/>
    </source>
</evidence>
<dbReference type="SUPFAM" id="SSF57667">
    <property type="entry name" value="beta-beta-alpha zinc fingers"/>
    <property type="match status" value="1"/>
</dbReference>
<sequence>MPRPSLVRRCKYCERTFTRTEHLARHERSHRNEKPYNCNYCNSSFARKDVIKRHHARYHPNISDVSIAMGASLIPVAPVQVLTVGMHSPSRQERILDAPLSSAATEQTDSQESQEDSSLSNLDEPTLATNNAFDTFLASLEHEHISDELYNSFIGSSNDFLDIDTSPLTPFSVSTASTELHCQSPRRSSWEISLEKQNQMAKEAEQATHMRPELSDANFPSCLAFARLLTDFFKIIPSYLCSIHLPTWRAEHAHPCLLQAMAALSAMRNNERDTANLLYHAARLSALRLFESNPAWTTDEAVTLSQSITLLIAYASSGGNYEMFHDALLWVPLLASTMRAIEIPAFSNSELIHCSLLAWNNWIKVETMVRVKCAVFCFLNYLYVCFNTTPALLNSDMNDVILPGNEDIWTAANPEAWFDAMNHSLHSSVRFSDALNSILSPLPSLQTAKISPFGAYVVLHALIQRKMFYQGIKDKILVPHHALEKWQACWEQISDSYVAPGNTFDVSSSSAAFFRLAYIRSYGNFSAVRSAIFSHDAKKIAQSMSSFSIVLDRSDFSLKAALHAIQALRTRIKLGMATERGGSESQDYLVHLLSIECCLFLMAWMKQLDNVPEFDRSPQELEAVRLVEEALKEVNLNDLITQKPYSTQVVYAWALIIWRCASWGIQHILSEAMNIFCQSLP</sequence>
<evidence type="ECO:0000256" key="2">
    <source>
        <dbReference type="ARBA" id="ARBA00022723"/>
    </source>
</evidence>
<dbReference type="GO" id="GO:0005634">
    <property type="term" value="C:nucleus"/>
    <property type="evidence" value="ECO:0007669"/>
    <property type="project" value="UniProtKB-SubCell"/>
</dbReference>
<evidence type="ECO:0000256" key="5">
    <source>
        <dbReference type="ARBA" id="ARBA00022833"/>
    </source>
</evidence>
<dbReference type="FunFam" id="3.30.160.60:FF:002343">
    <property type="entry name" value="Zinc finger protein 33A"/>
    <property type="match status" value="1"/>
</dbReference>
<dbReference type="SMART" id="SM00355">
    <property type="entry name" value="ZnF_C2H2"/>
    <property type="match status" value="2"/>
</dbReference>
<evidence type="ECO:0000256" key="8">
    <source>
        <dbReference type="SAM" id="MobiDB-lite"/>
    </source>
</evidence>
<evidence type="ECO:0000256" key="4">
    <source>
        <dbReference type="ARBA" id="ARBA00022771"/>
    </source>
</evidence>
<evidence type="ECO:0000256" key="3">
    <source>
        <dbReference type="ARBA" id="ARBA00022737"/>
    </source>
</evidence>
<feature type="domain" description="C2H2-type" evidence="9">
    <location>
        <begin position="36"/>
        <end position="59"/>
    </location>
</feature>
<dbReference type="PROSITE" id="PS00028">
    <property type="entry name" value="ZINC_FINGER_C2H2_1"/>
    <property type="match status" value="2"/>
</dbReference>
<evidence type="ECO:0000256" key="6">
    <source>
        <dbReference type="ARBA" id="ARBA00023242"/>
    </source>
</evidence>
<dbReference type="PANTHER" id="PTHR40626:SF10">
    <property type="entry name" value="C2H2-TYPE DOMAIN-CONTAINING PROTEIN"/>
    <property type="match status" value="1"/>
</dbReference>
<dbReference type="Gene3D" id="3.30.160.60">
    <property type="entry name" value="Classic Zinc Finger"/>
    <property type="match status" value="2"/>
</dbReference>
<dbReference type="GO" id="GO:0008270">
    <property type="term" value="F:zinc ion binding"/>
    <property type="evidence" value="ECO:0007669"/>
    <property type="project" value="UniProtKB-KW"/>
</dbReference>
<dbReference type="STRING" id="1448308.A0A2T2N7Q8"/>
<dbReference type="PROSITE" id="PS50157">
    <property type="entry name" value="ZINC_FINGER_C2H2_2"/>
    <property type="match status" value="2"/>
</dbReference>
<feature type="region of interest" description="Disordered" evidence="8">
    <location>
        <begin position="101"/>
        <end position="125"/>
    </location>
</feature>
<evidence type="ECO:0000256" key="7">
    <source>
        <dbReference type="PROSITE-ProRule" id="PRU00042"/>
    </source>
</evidence>
<dbReference type="GO" id="GO:0000785">
    <property type="term" value="C:chromatin"/>
    <property type="evidence" value="ECO:0007669"/>
    <property type="project" value="TreeGrafter"/>
</dbReference>
<comment type="subcellular location">
    <subcellularLocation>
        <location evidence="1">Nucleus</location>
    </subcellularLocation>
</comment>
<gene>
    <name evidence="10" type="ORF">BS50DRAFT_625331</name>
</gene>
<proteinExistence type="predicted"/>